<reference evidence="2 3" key="1">
    <citation type="journal article" date="2016" name="Proc. Natl. Acad. Sci. U.S.A.">
        <title>Lipid metabolic changes in an early divergent fungus govern the establishment of a mutualistic symbiosis with endobacteria.</title>
        <authorList>
            <person name="Lastovetsky O.A."/>
            <person name="Gaspar M.L."/>
            <person name="Mondo S.J."/>
            <person name="LaButti K.M."/>
            <person name="Sandor L."/>
            <person name="Grigoriev I.V."/>
            <person name="Henry S.A."/>
            <person name="Pawlowska T.E."/>
        </authorList>
    </citation>
    <scope>NUCLEOTIDE SEQUENCE [LARGE SCALE GENOMIC DNA]</scope>
    <source>
        <strain evidence="2 3">ATCC 11559</strain>
    </source>
</reference>
<evidence type="ECO:0000313" key="3">
    <source>
        <dbReference type="Proteomes" id="UP000242381"/>
    </source>
</evidence>
<evidence type="ECO:0000313" key="2">
    <source>
        <dbReference type="EMBL" id="ORE14488.1"/>
    </source>
</evidence>
<dbReference type="InterPro" id="IPR039931">
    <property type="entry name" value="EEIG1/2-like"/>
</dbReference>
<dbReference type="EMBL" id="KV921469">
    <property type="protein sequence ID" value="ORE14488.1"/>
    <property type="molecule type" value="Genomic_DNA"/>
</dbReference>
<dbReference type="PANTHER" id="PTHR21456:SF1">
    <property type="entry name" value="C2 NT-TYPE DOMAIN-CONTAINING PROTEIN"/>
    <property type="match status" value="1"/>
</dbReference>
<feature type="domain" description="C2 NT-type" evidence="1">
    <location>
        <begin position="30"/>
        <end position="161"/>
    </location>
</feature>
<dbReference type="Pfam" id="PF10358">
    <property type="entry name" value="NT-C2"/>
    <property type="match status" value="1"/>
</dbReference>
<dbReference type="VEuPathDB" id="FungiDB:BCV72DRAFT_308898"/>
<gene>
    <name evidence="2" type="ORF">BCV71DRAFT_257978</name>
</gene>
<organism evidence="2 3">
    <name type="scientific">Rhizopus microsporus</name>
    <dbReference type="NCBI Taxonomy" id="58291"/>
    <lineage>
        <taxon>Eukaryota</taxon>
        <taxon>Fungi</taxon>
        <taxon>Fungi incertae sedis</taxon>
        <taxon>Mucoromycota</taxon>
        <taxon>Mucoromycotina</taxon>
        <taxon>Mucoromycetes</taxon>
        <taxon>Mucorales</taxon>
        <taxon>Mucorineae</taxon>
        <taxon>Rhizopodaceae</taxon>
        <taxon>Rhizopus</taxon>
    </lineage>
</organism>
<proteinExistence type="predicted"/>
<dbReference type="Proteomes" id="UP000242381">
    <property type="component" value="Unassembled WGS sequence"/>
</dbReference>
<dbReference type="InterPro" id="IPR019448">
    <property type="entry name" value="NT-C2"/>
</dbReference>
<sequence>MCLKETNKRTKKPLIFIKMSIRTNKTVRHLFVSKSRKVPFEVSIIIRDLVNIPLVSGYYYVSWKLKHATHTGGSTPSVHIKDHQVTWNYPINTMSKLVIDKHQVLSDCELKLEIYQKGGIKIGTLSINLSEYAGSGVITERYLLQDCKFNSTIKLTLRMNTKSDSYPQFQTPPLSRKQIFKDIPTVVHERSLDIPQQYKQLRKSQSVMSLPKYCKVQSNALDEPSPVDLVEQLFAH</sequence>
<dbReference type="PROSITE" id="PS51840">
    <property type="entry name" value="C2_NT"/>
    <property type="match status" value="1"/>
</dbReference>
<name>A0A1X0RRG7_RHIZD</name>
<dbReference type="AlphaFoldDB" id="A0A1X0RRG7"/>
<protein>
    <recommendedName>
        <fullName evidence="1">C2 NT-type domain-containing protein</fullName>
    </recommendedName>
</protein>
<evidence type="ECO:0000259" key="1">
    <source>
        <dbReference type="PROSITE" id="PS51840"/>
    </source>
</evidence>
<dbReference type="PANTHER" id="PTHR21456">
    <property type="entry name" value="FAMILY WITH SEQUENCE SIMILARITY 102"/>
    <property type="match status" value="1"/>
</dbReference>
<dbReference type="OMA" id="RHEVHEN"/>
<accession>A0A1X0RRG7</accession>